<dbReference type="EMBL" id="FPBP01000006">
    <property type="protein sequence ID" value="SFU69632.1"/>
    <property type="molecule type" value="Genomic_DNA"/>
</dbReference>
<evidence type="ECO:0000313" key="1">
    <source>
        <dbReference type="EMBL" id="SFU69632.1"/>
    </source>
</evidence>
<dbReference type="RefSeq" id="WP_245784238.1">
    <property type="nucleotide sequence ID" value="NZ_FPBP01000006.1"/>
</dbReference>
<dbReference type="Proteomes" id="UP000198693">
    <property type="component" value="Unassembled WGS sequence"/>
</dbReference>
<proteinExistence type="predicted"/>
<dbReference type="AlphaFoldDB" id="A0A1I7I9J6"/>
<evidence type="ECO:0008006" key="3">
    <source>
        <dbReference type="Google" id="ProtNLM"/>
    </source>
</evidence>
<sequence length="368" mass="41821">MLGLTLNHRRMHTAWLCLFLWLTGCATVAPDIERERHRQAGLEIQAVYEAALPSLPLDKQRHYAQRLYRLTGEARYLAPNRAYGQRLMCRLAQDIQGLAESRHDNYRYAETRSQEIIAAYPQRTAKQRSRREMLAEWDEMAFATKLLFRLVQADYHGLLPAIANHAVALDYLAEVDWRPFLTDPDVLGIYAAQVANQVHFLHQLGIVDLHAEVEAAFRQRYPPSEVGKLDEAEYRNWLYGLTHFVIAASRYYQQGVDPRSVDWALSAFESEADNLLARATEDIQAEVAMSFLLAGQEHHPLVREIRDALVDAIDPTTGIIPSPSGSLDLAGGEHRNVLAIMVLRWAKAIYPGPRFDPGVMPGCRWLPE</sequence>
<dbReference type="STRING" id="463301.SAMN04487955_106143"/>
<name>A0A1I7I9J6_9GAMM</name>
<dbReference type="Pfam" id="PF12060">
    <property type="entry name" value="DUF3541"/>
    <property type="match status" value="1"/>
</dbReference>
<organism evidence="1 2">
    <name type="scientific">Halomonas korlensis</name>
    <dbReference type="NCBI Taxonomy" id="463301"/>
    <lineage>
        <taxon>Bacteria</taxon>
        <taxon>Pseudomonadati</taxon>
        <taxon>Pseudomonadota</taxon>
        <taxon>Gammaproteobacteria</taxon>
        <taxon>Oceanospirillales</taxon>
        <taxon>Halomonadaceae</taxon>
        <taxon>Halomonas</taxon>
    </lineage>
</organism>
<dbReference type="InterPro" id="IPR021928">
    <property type="entry name" value="DUF3541"/>
</dbReference>
<accession>A0A1I7I9J6</accession>
<reference evidence="2" key="1">
    <citation type="submission" date="2016-10" db="EMBL/GenBank/DDBJ databases">
        <authorList>
            <person name="Varghese N."/>
            <person name="Submissions S."/>
        </authorList>
    </citation>
    <scope>NUCLEOTIDE SEQUENCE [LARGE SCALE GENOMIC DNA]</scope>
    <source>
        <strain evidence="2">CGMCC 1.6981</strain>
    </source>
</reference>
<gene>
    <name evidence="1" type="ORF">SAMN04487955_106143</name>
</gene>
<keyword evidence="2" id="KW-1185">Reference proteome</keyword>
<evidence type="ECO:0000313" key="2">
    <source>
        <dbReference type="Proteomes" id="UP000198693"/>
    </source>
</evidence>
<protein>
    <recommendedName>
        <fullName evidence="3">DUF3541 domain-containing protein</fullName>
    </recommendedName>
</protein>